<proteinExistence type="predicted"/>
<name>A0ABN8B5S4_CHISP</name>
<dbReference type="Pfam" id="PF17906">
    <property type="entry name" value="HTH_48"/>
    <property type="match status" value="1"/>
</dbReference>
<keyword evidence="3" id="KW-1185">Reference proteome</keyword>
<evidence type="ECO:0000313" key="3">
    <source>
        <dbReference type="Proteomes" id="UP001153292"/>
    </source>
</evidence>
<feature type="domain" description="Mos1 transposase HTH" evidence="1">
    <location>
        <begin position="11"/>
        <end position="39"/>
    </location>
</feature>
<evidence type="ECO:0000259" key="1">
    <source>
        <dbReference type="Pfam" id="PF17906"/>
    </source>
</evidence>
<dbReference type="Proteomes" id="UP001153292">
    <property type="component" value="Chromosome 3"/>
</dbReference>
<protein>
    <recommendedName>
        <fullName evidence="1">Mos1 transposase HTH domain-containing protein</fullName>
    </recommendedName>
</protein>
<dbReference type="Gene3D" id="1.10.10.1450">
    <property type="match status" value="1"/>
</dbReference>
<dbReference type="InterPro" id="IPR041426">
    <property type="entry name" value="Mos1_HTH"/>
</dbReference>
<accession>A0ABN8B5S4</accession>
<reference evidence="2" key="1">
    <citation type="submission" date="2021-12" db="EMBL/GenBank/DDBJ databases">
        <authorList>
            <person name="King R."/>
        </authorList>
    </citation>
    <scope>NUCLEOTIDE SEQUENCE</scope>
</reference>
<sequence length="42" mass="4835">MRESNEEIRDILKYYKKGKYATQATKKICDVYGPSAVSVNVH</sequence>
<evidence type="ECO:0000313" key="2">
    <source>
        <dbReference type="EMBL" id="CAH0404734.1"/>
    </source>
</evidence>
<gene>
    <name evidence="2" type="ORF">CHILSU_LOCUS8079</name>
</gene>
<dbReference type="EMBL" id="OU963896">
    <property type="protein sequence ID" value="CAH0404734.1"/>
    <property type="molecule type" value="Genomic_DNA"/>
</dbReference>
<organism evidence="2 3">
    <name type="scientific">Chilo suppressalis</name>
    <name type="common">Asiatic rice borer moth</name>
    <dbReference type="NCBI Taxonomy" id="168631"/>
    <lineage>
        <taxon>Eukaryota</taxon>
        <taxon>Metazoa</taxon>
        <taxon>Ecdysozoa</taxon>
        <taxon>Arthropoda</taxon>
        <taxon>Hexapoda</taxon>
        <taxon>Insecta</taxon>
        <taxon>Pterygota</taxon>
        <taxon>Neoptera</taxon>
        <taxon>Endopterygota</taxon>
        <taxon>Lepidoptera</taxon>
        <taxon>Glossata</taxon>
        <taxon>Ditrysia</taxon>
        <taxon>Pyraloidea</taxon>
        <taxon>Crambidae</taxon>
        <taxon>Crambinae</taxon>
        <taxon>Chilo</taxon>
    </lineage>
</organism>